<dbReference type="SMART" id="SM00448">
    <property type="entry name" value="REC"/>
    <property type="match status" value="1"/>
</dbReference>
<dbReference type="CDD" id="cd00082">
    <property type="entry name" value="HisKA"/>
    <property type="match status" value="1"/>
</dbReference>
<dbReference type="InterPro" id="IPR003661">
    <property type="entry name" value="HisK_dim/P_dom"/>
</dbReference>
<protein>
    <recommendedName>
        <fullName evidence="2">histidine kinase</fullName>
        <ecNumber evidence="2">2.7.13.3</ecNumber>
    </recommendedName>
</protein>
<feature type="modified residue" description="4-aspartylphosphate" evidence="3">
    <location>
        <position position="628"/>
    </location>
</feature>
<dbReference type="EMBL" id="JAHKRT010000003">
    <property type="protein sequence ID" value="MBU3077486.1"/>
    <property type="molecule type" value="Genomic_DNA"/>
</dbReference>
<dbReference type="PROSITE" id="PS50110">
    <property type="entry name" value="RESPONSE_REGULATORY"/>
    <property type="match status" value="1"/>
</dbReference>
<evidence type="ECO:0000256" key="4">
    <source>
        <dbReference type="SAM" id="Coils"/>
    </source>
</evidence>
<dbReference type="Proteomes" id="UP000776276">
    <property type="component" value="Unassembled WGS sequence"/>
</dbReference>
<evidence type="ECO:0000256" key="2">
    <source>
        <dbReference type="ARBA" id="ARBA00012438"/>
    </source>
</evidence>
<dbReference type="Pfam" id="PF00072">
    <property type="entry name" value="Response_reg"/>
    <property type="match status" value="1"/>
</dbReference>
<proteinExistence type="predicted"/>
<dbReference type="Pfam" id="PF00512">
    <property type="entry name" value="HisKA"/>
    <property type="match status" value="1"/>
</dbReference>
<evidence type="ECO:0000259" key="6">
    <source>
        <dbReference type="PROSITE" id="PS50110"/>
    </source>
</evidence>
<evidence type="ECO:0000256" key="1">
    <source>
        <dbReference type="ARBA" id="ARBA00000085"/>
    </source>
</evidence>
<sequence>MHRATSEGYPVLVTAPYGRDGESVAALLEERGYRAQVCADLGDLSRRLDEHAGAILVTEEALATDLGPLHRALEAQPTWSDIPFILLAGRQAKRHSPAEAVRRRLPANATNVVLLERPLSTESLVSAVASALRARQKQFLIRDQVAELDAERRRLSTLLENLPVGVAFVSPSGETQLANPAFRRFSPEGVIPSMDQRAQERWRAVDPGGNRIEPDGFPGSRSLRGEVVHGMEFIYCGGDAEIWTRISGVPLHDDNGVVTGAISVIVDIDEQKRSQEALAAAARTLEAQVAARTADLEGALERLKAEAADRERAEAALRQSQKMEAVGQLTGGIAHDFNNMLTGVIGALDIMKRRMAANRYDDLGRFMDAAATSAQRAASLTARLLAFSRRQSLDSRAMDVNALIISLEELLRRTMTEKIEVSIAPAADLPAGIVDANQLESAVLNLAINARDAMPEGGKLTIETRVANLDEAYCEARPGVKPGRYVVIAVSDTGVGMDRETVDKVFDPFFTTKPIGQGTGLGLSMVYGFAKQSNGQVRIHSAPGSGTTVSIFVPAAEAPAQGDIRSAGGDVHEGSGQSVLLVEDDDSVRLLVRDVLEELGYETFEAAEALKATELLRSGQRFDLMVSDVGLPGMNGRQLAEIARENHPDLPILFVTGYAENAAIRAGFLGTNMAMITKPFQIEVLSAKISEMLSPP</sequence>
<organism evidence="8 9">
    <name type="scientific">Sphingomonas quercus</name>
    <dbReference type="NCBI Taxonomy" id="2842451"/>
    <lineage>
        <taxon>Bacteria</taxon>
        <taxon>Pseudomonadati</taxon>
        <taxon>Pseudomonadota</taxon>
        <taxon>Alphaproteobacteria</taxon>
        <taxon>Sphingomonadales</taxon>
        <taxon>Sphingomonadaceae</taxon>
        <taxon>Sphingomonas</taxon>
    </lineage>
</organism>
<keyword evidence="3" id="KW-0597">Phosphoprotein</keyword>
<dbReference type="PANTHER" id="PTHR43065">
    <property type="entry name" value="SENSOR HISTIDINE KINASE"/>
    <property type="match status" value="1"/>
</dbReference>
<comment type="caution">
    <text evidence="8">The sequence shown here is derived from an EMBL/GenBank/DDBJ whole genome shotgun (WGS) entry which is preliminary data.</text>
</comment>
<dbReference type="SMART" id="SM00388">
    <property type="entry name" value="HisKA"/>
    <property type="match status" value="1"/>
</dbReference>
<dbReference type="PROSITE" id="PS50113">
    <property type="entry name" value="PAC"/>
    <property type="match status" value="1"/>
</dbReference>
<comment type="catalytic activity">
    <reaction evidence="1">
        <text>ATP + protein L-histidine = ADP + protein N-phospho-L-histidine.</text>
        <dbReference type="EC" id="2.7.13.3"/>
    </reaction>
</comment>
<evidence type="ECO:0000313" key="9">
    <source>
        <dbReference type="Proteomes" id="UP000776276"/>
    </source>
</evidence>
<dbReference type="InterPro" id="IPR001789">
    <property type="entry name" value="Sig_transdc_resp-reg_receiver"/>
</dbReference>
<dbReference type="InterPro" id="IPR000700">
    <property type="entry name" value="PAS-assoc_C"/>
</dbReference>
<evidence type="ECO:0000256" key="3">
    <source>
        <dbReference type="PROSITE-ProRule" id="PRU00169"/>
    </source>
</evidence>
<feature type="coiled-coil region" evidence="4">
    <location>
        <begin position="268"/>
        <end position="323"/>
    </location>
</feature>
<name>A0ABS6BI50_9SPHN</name>
<dbReference type="RefSeq" id="WP_216322022.1">
    <property type="nucleotide sequence ID" value="NZ_JAHKRT010000003.1"/>
</dbReference>
<evidence type="ECO:0000259" key="7">
    <source>
        <dbReference type="PROSITE" id="PS50113"/>
    </source>
</evidence>
<evidence type="ECO:0000259" key="5">
    <source>
        <dbReference type="PROSITE" id="PS50109"/>
    </source>
</evidence>
<keyword evidence="4" id="KW-0175">Coiled coil</keyword>
<keyword evidence="9" id="KW-1185">Reference proteome</keyword>
<feature type="domain" description="PAC" evidence="7">
    <location>
        <begin position="221"/>
        <end position="280"/>
    </location>
</feature>
<feature type="domain" description="Histidine kinase" evidence="5">
    <location>
        <begin position="332"/>
        <end position="557"/>
    </location>
</feature>
<gene>
    <name evidence="8" type="ORF">KOF26_06360</name>
</gene>
<dbReference type="EC" id="2.7.13.3" evidence="2"/>
<evidence type="ECO:0000313" key="8">
    <source>
        <dbReference type="EMBL" id="MBU3077486.1"/>
    </source>
</evidence>
<dbReference type="PANTHER" id="PTHR43065:SF42">
    <property type="entry name" value="TWO-COMPONENT SENSOR PPRA"/>
    <property type="match status" value="1"/>
</dbReference>
<reference evidence="8 9" key="1">
    <citation type="submission" date="2021-06" db="EMBL/GenBank/DDBJ databases">
        <title>Sphingomonas sp. XMGL2, whole genome shotgun sequencing project.</title>
        <authorList>
            <person name="Zhao G."/>
            <person name="Shen L."/>
        </authorList>
    </citation>
    <scope>NUCLEOTIDE SEQUENCE [LARGE SCALE GENOMIC DNA]</scope>
    <source>
        <strain evidence="8 9">XMGL2</strain>
    </source>
</reference>
<dbReference type="SMART" id="SM00387">
    <property type="entry name" value="HATPase_c"/>
    <property type="match status" value="1"/>
</dbReference>
<feature type="domain" description="Response regulatory" evidence="6">
    <location>
        <begin position="578"/>
        <end position="693"/>
    </location>
</feature>
<accession>A0ABS6BI50</accession>
<dbReference type="InterPro" id="IPR003594">
    <property type="entry name" value="HATPase_dom"/>
</dbReference>
<dbReference type="PROSITE" id="PS50109">
    <property type="entry name" value="HIS_KIN"/>
    <property type="match status" value="1"/>
</dbReference>
<dbReference type="Pfam" id="PF02518">
    <property type="entry name" value="HATPase_c"/>
    <property type="match status" value="1"/>
</dbReference>
<dbReference type="InterPro" id="IPR005467">
    <property type="entry name" value="His_kinase_dom"/>
</dbReference>